<dbReference type="Proteomes" id="UP001597343">
    <property type="component" value="Unassembled WGS sequence"/>
</dbReference>
<evidence type="ECO:0000256" key="1">
    <source>
        <dbReference type="ARBA" id="ARBA00009437"/>
    </source>
</evidence>
<keyword evidence="2" id="KW-0805">Transcription regulation</keyword>
<reference evidence="7" key="1">
    <citation type="journal article" date="2019" name="Int. J. Syst. Evol. Microbiol.">
        <title>The Global Catalogue of Microorganisms (GCM) 10K type strain sequencing project: providing services to taxonomists for standard genome sequencing and annotation.</title>
        <authorList>
            <consortium name="The Broad Institute Genomics Platform"/>
            <consortium name="The Broad Institute Genome Sequencing Center for Infectious Disease"/>
            <person name="Wu L."/>
            <person name="Ma J."/>
        </authorList>
    </citation>
    <scope>NUCLEOTIDE SEQUENCE [LARGE SCALE GENOMIC DNA]</scope>
    <source>
        <strain evidence="7">CGMCC 1.13574</strain>
    </source>
</reference>
<sequence>MELRQLKTFLVVAEVRGFTKAAELLGYAQSSVTVQIQTLEEELGTPLFDRLGKKIVLTDGGERLLPFAAEMVRMHDAAKEAVQMEAQPQGTLIVGAPESLAAYRLPQIMREYRKLYPQVKITLRPGLCFELRQQVRHGQLDFAFLLERAEDVSDLHREELIEEPMRLIAPSDHLLTRKKRVEPEDLAAESILHTEPGCSYRAQFEHHLHRHGVIPASSLEFWNIEAIKNCVMAGLGISFLPLISVESELGEGKLAALAWNGMEDRVTTQIIYHKNRWLSPARREFLRIVRAHATRWREGERIGGV</sequence>
<dbReference type="PANTHER" id="PTHR30126">
    <property type="entry name" value="HTH-TYPE TRANSCRIPTIONAL REGULATOR"/>
    <property type="match status" value="1"/>
</dbReference>
<evidence type="ECO:0000259" key="5">
    <source>
        <dbReference type="PROSITE" id="PS50931"/>
    </source>
</evidence>
<comment type="similarity">
    <text evidence="1">Belongs to the LysR transcriptional regulatory family.</text>
</comment>
<name>A0ABW4ZZ18_9BACL</name>
<proteinExistence type="inferred from homology"/>
<feature type="domain" description="HTH lysR-type" evidence="5">
    <location>
        <begin position="1"/>
        <end position="58"/>
    </location>
</feature>
<accession>A0ABW4ZZ18</accession>
<keyword evidence="3" id="KW-0238">DNA-binding</keyword>
<dbReference type="Gene3D" id="1.10.10.10">
    <property type="entry name" value="Winged helix-like DNA-binding domain superfamily/Winged helix DNA-binding domain"/>
    <property type="match status" value="1"/>
</dbReference>
<organism evidence="6 7">
    <name type="scientific">Tumebacillus lipolyticus</name>
    <dbReference type="NCBI Taxonomy" id="1280370"/>
    <lineage>
        <taxon>Bacteria</taxon>
        <taxon>Bacillati</taxon>
        <taxon>Bacillota</taxon>
        <taxon>Bacilli</taxon>
        <taxon>Bacillales</taxon>
        <taxon>Alicyclobacillaceae</taxon>
        <taxon>Tumebacillus</taxon>
    </lineage>
</organism>
<dbReference type="PROSITE" id="PS50931">
    <property type="entry name" value="HTH_LYSR"/>
    <property type="match status" value="1"/>
</dbReference>
<dbReference type="InterPro" id="IPR005119">
    <property type="entry name" value="LysR_subst-bd"/>
</dbReference>
<dbReference type="RefSeq" id="WP_386047899.1">
    <property type="nucleotide sequence ID" value="NZ_JBHUIO010000009.1"/>
</dbReference>
<dbReference type="Pfam" id="PF00126">
    <property type="entry name" value="HTH_1"/>
    <property type="match status" value="1"/>
</dbReference>
<dbReference type="InterPro" id="IPR036388">
    <property type="entry name" value="WH-like_DNA-bd_sf"/>
</dbReference>
<dbReference type="PRINTS" id="PR00039">
    <property type="entry name" value="HTHLYSR"/>
</dbReference>
<dbReference type="InterPro" id="IPR000847">
    <property type="entry name" value="LysR_HTH_N"/>
</dbReference>
<keyword evidence="4" id="KW-0804">Transcription</keyword>
<dbReference type="CDD" id="cd05466">
    <property type="entry name" value="PBP2_LTTR_substrate"/>
    <property type="match status" value="1"/>
</dbReference>
<dbReference type="Pfam" id="PF03466">
    <property type="entry name" value="LysR_substrate"/>
    <property type="match status" value="1"/>
</dbReference>
<comment type="caution">
    <text evidence="6">The sequence shown here is derived from an EMBL/GenBank/DDBJ whole genome shotgun (WGS) entry which is preliminary data.</text>
</comment>
<dbReference type="InterPro" id="IPR036390">
    <property type="entry name" value="WH_DNA-bd_sf"/>
</dbReference>
<evidence type="ECO:0000256" key="3">
    <source>
        <dbReference type="ARBA" id="ARBA00023125"/>
    </source>
</evidence>
<dbReference type="SUPFAM" id="SSF53850">
    <property type="entry name" value="Periplasmic binding protein-like II"/>
    <property type="match status" value="1"/>
</dbReference>
<evidence type="ECO:0000313" key="7">
    <source>
        <dbReference type="Proteomes" id="UP001597343"/>
    </source>
</evidence>
<dbReference type="EMBL" id="JBHUIO010000009">
    <property type="protein sequence ID" value="MFD2171248.1"/>
    <property type="molecule type" value="Genomic_DNA"/>
</dbReference>
<keyword evidence="7" id="KW-1185">Reference proteome</keyword>
<evidence type="ECO:0000313" key="6">
    <source>
        <dbReference type="EMBL" id="MFD2171248.1"/>
    </source>
</evidence>
<evidence type="ECO:0000256" key="4">
    <source>
        <dbReference type="ARBA" id="ARBA00023163"/>
    </source>
</evidence>
<gene>
    <name evidence="6" type="ORF">ACFSOY_14865</name>
</gene>
<dbReference type="PANTHER" id="PTHR30126:SF100">
    <property type="entry name" value="LYSR-FAMILY TRANSCRIPTIONAL REGULATOR"/>
    <property type="match status" value="1"/>
</dbReference>
<dbReference type="Gene3D" id="3.40.190.290">
    <property type="match status" value="1"/>
</dbReference>
<protein>
    <submittedName>
        <fullName evidence="6">LysR family transcriptional regulator</fullName>
    </submittedName>
</protein>
<evidence type="ECO:0000256" key="2">
    <source>
        <dbReference type="ARBA" id="ARBA00023015"/>
    </source>
</evidence>
<dbReference type="SUPFAM" id="SSF46785">
    <property type="entry name" value="Winged helix' DNA-binding domain"/>
    <property type="match status" value="1"/>
</dbReference>